<dbReference type="RefSeq" id="WP_377143121.1">
    <property type="nucleotide sequence ID" value="NZ_JBHTIA010000009.1"/>
</dbReference>
<evidence type="ECO:0000259" key="1">
    <source>
        <dbReference type="Pfam" id="PF07715"/>
    </source>
</evidence>
<keyword evidence="2" id="KW-0675">Receptor</keyword>
<dbReference type="InterPro" id="IPR037066">
    <property type="entry name" value="Plug_dom_sf"/>
</dbReference>
<proteinExistence type="predicted"/>
<gene>
    <name evidence="2" type="ORF">ACFQZI_13105</name>
</gene>
<feature type="domain" description="TonB-dependent receptor plug" evidence="1">
    <location>
        <begin position="745"/>
        <end position="785"/>
    </location>
</feature>
<dbReference type="EMBL" id="JBHTIA010000009">
    <property type="protein sequence ID" value="MFD0765795.1"/>
    <property type="molecule type" value="Genomic_DNA"/>
</dbReference>
<dbReference type="SUPFAM" id="SSF56935">
    <property type="entry name" value="Porins"/>
    <property type="match status" value="1"/>
</dbReference>
<dbReference type="Gene3D" id="2.60.40.1930">
    <property type="match status" value="1"/>
</dbReference>
<dbReference type="Proteomes" id="UP001597073">
    <property type="component" value="Unassembled WGS sequence"/>
</dbReference>
<sequence length="896" mass="98543">MNIKRTTTRLLAAFCVVCIYSFVIDDDILNKVNQQLEKWSEVHPVEKVHLHLDKPYYAAGENIWFKAYVTLGSLHKLSDYSGVLNVELINDQDSITQTLKLQLNEGTAFGDIALPDTLHAGNYRIRAYTQYMLNDGKDYIFDKAISIGNAITNKVFARATFNYSNKPGADNLTAVINYTDINSNTYTGNTVNYTVMLDDKVITKGKGITDSAGNFQLNLAGNTPALLNNGTIITRVNVSKGYVVTNTIPIRALSAKGDVQFFPEGGNIINGIPAKLAFKAVGTDGLGIDIKGIVENTAGNRVAKLTTSHLGMGVLNYTPKAGEDYFVNIEFPDGSKRTFALPRAINEGYVLKVFESGPDNLRITVATAKGASDAFNLVGQSGGKVFYTAKSNPGNTVFSALVPKNKFPTGIAQFTLFSSTGEPLNERLVFLQNPDDRLDVAISAERQTYAPRQKVVLNIATKDGEGLPAPGNLSVAVIDETRVPVNENNESSIMANLLLTSDLKGYIEQPAYYFNNATDKTRDDLDALMLTQGYRRFEWKKVLGGAASPNKFGRETTFTISGRVTTPKGLPVTRGKVQLINYEGGVIKLDALTDANGRFTFKDLIYIDSIRFLLYARTAKNSKDVIITMDTTRAPSAANYKNAADFYSGVASIVNTYAENNKALYYEQLKLGLGNHVRMLKEVRINDKFNPTKHSSNIVSKEFVDQTLSGRQIGQGCRNLVECLEGRIVGVTFKGGLPYSTRIDRPMTVLIDGVVAHPNDLKTLNSNDVEAIEVIRGGAASVYGGYGAVLVTTRRGDEPLAFYDTKRFEQGVIRYQPKGIYLSREFYSPKYDAKTNQKLADLRTTIYWQPNLLTDADGKGAIEYFNAGSLGTYRVVVEGIDDEGNIGRQVFRYKVE</sequence>
<protein>
    <submittedName>
        <fullName evidence="2">TonB-dependent receptor plug domain-containing protein</fullName>
    </submittedName>
</protein>
<name>A0ABW2ZHW9_9SPHI</name>
<dbReference type="Gene3D" id="2.170.130.10">
    <property type="entry name" value="TonB-dependent receptor, plug domain"/>
    <property type="match status" value="1"/>
</dbReference>
<comment type="caution">
    <text evidence="2">The sequence shown here is derived from an EMBL/GenBank/DDBJ whole genome shotgun (WGS) entry which is preliminary data.</text>
</comment>
<reference evidence="3" key="1">
    <citation type="journal article" date="2019" name="Int. J. Syst. Evol. Microbiol.">
        <title>The Global Catalogue of Microorganisms (GCM) 10K type strain sequencing project: providing services to taxonomists for standard genome sequencing and annotation.</title>
        <authorList>
            <consortium name="The Broad Institute Genomics Platform"/>
            <consortium name="The Broad Institute Genome Sequencing Center for Infectious Disease"/>
            <person name="Wu L."/>
            <person name="Ma J."/>
        </authorList>
    </citation>
    <scope>NUCLEOTIDE SEQUENCE [LARGE SCALE GENOMIC DNA]</scope>
    <source>
        <strain evidence="3">CCUG 60742</strain>
    </source>
</reference>
<accession>A0ABW2ZHW9</accession>
<dbReference type="InterPro" id="IPR012910">
    <property type="entry name" value="Plug_dom"/>
</dbReference>
<dbReference type="Pfam" id="PF07715">
    <property type="entry name" value="Plug"/>
    <property type="match status" value="1"/>
</dbReference>
<evidence type="ECO:0000313" key="3">
    <source>
        <dbReference type="Proteomes" id="UP001597073"/>
    </source>
</evidence>
<evidence type="ECO:0000313" key="2">
    <source>
        <dbReference type="EMBL" id="MFD0765795.1"/>
    </source>
</evidence>
<organism evidence="2 3">
    <name type="scientific">Mucilaginibacter lutimaris</name>
    <dbReference type="NCBI Taxonomy" id="931629"/>
    <lineage>
        <taxon>Bacteria</taxon>
        <taxon>Pseudomonadati</taxon>
        <taxon>Bacteroidota</taxon>
        <taxon>Sphingobacteriia</taxon>
        <taxon>Sphingobacteriales</taxon>
        <taxon>Sphingobacteriaceae</taxon>
        <taxon>Mucilaginibacter</taxon>
    </lineage>
</organism>
<keyword evidence="3" id="KW-1185">Reference proteome</keyword>